<keyword evidence="3 7" id="KW-0732">Signal</keyword>
<keyword evidence="11" id="KW-1185">Reference proteome</keyword>
<dbReference type="AlphaFoldDB" id="A0A1Q8SXD2"/>
<reference evidence="10 11" key="1">
    <citation type="submission" date="2016-12" db="EMBL/GenBank/DDBJ databases">
        <title>Draft genome sequences of strains Salinicola socius SMB35, Salinicola sp. MH3R3-1 and Chromohalobacter sp. SMB17 from the Verkhnekamsk potash mining region of Russia.</title>
        <authorList>
            <person name="Mavrodi D.V."/>
            <person name="Olsson B.E."/>
            <person name="Korsakova E.S."/>
            <person name="Pyankova A."/>
            <person name="Mavrodi O.V."/>
            <person name="Plotnikova E.G."/>
        </authorList>
    </citation>
    <scope>NUCLEOTIDE SEQUENCE [LARGE SCALE GENOMIC DNA]</scope>
    <source>
        <strain evidence="10 11">SMB35</strain>
    </source>
</reference>
<evidence type="ECO:0000259" key="9">
    <source>
        <dbReference type="Pfam" id="PF13098"/>
    </source>
</evidence>
<comment type="caution">
    <text evidence="10">The sequence shown here is derived from an EMBL/GenBank/DDBJ whole genome shotgun (WGS) entry which is preliminary data.</text>
</comment>
<dbReference type="InterPro" id="IPR018950">
    <property type="entry name" value="DiS-bond_isomerase_DsbC/G_N"/>
</dbReference>
<dbReference type="InterPro" id="IPR033954">
    <property type="entry name" value="DiS-bond_Isoase_DsbC/G"/>
</dbReference>
<dbReference type="SUPFAM" id="SSF52833">
    <property type="entry name" value="Thioredoxin-like"/>
    <property type="match status" value="1"/>
</dbReference>
<comment type="subcellular location">
    <subcellularLocation>
        <location evidence="1 7">Periplasm</location>
    </subcellularLocation>
</comment>
<accession>A0A1Q8SXD2</accession>
<dbReference type="EMBL" id="MSDO01000001">
    <property type="protein sequence ID" value="OLO06073.1"/>
    <property type="molecule type" value="Genomic_DNA"/>
</dbReference>
<proteinExistence type="inferred from homology"/>
<evidence type="ECO:0000256" key="7">
    <source>
        <dbReference type="RuleBase" id="RU364038"/>
    </source>
</evidence>
<dbReference type="PANTHER" id="PTHR35272:SF3">
    <property type="entry name" value="THIOL:DISULFIDE INTERCHANGE PROTEIN DSBC"/>
    <property type="match status" value="1"/>
</dbReference>
<keyword evidence="5" id="KW-1015">Disulfide bond</keyword>
<evidence type="ECO:0000256" key="4">
    <source>
        <dbReference type="ARBA" id="ARBA00022764"/>
    </source>
</evidence>
<evidence type="ECO:0000313" key="10">
    <source>
        <dbReference type="EMBL" id="OLO06073.1"/>
    </source>
</evidence>
<dbReference type="InterPro" id="IPR036249">
    <property type="entry name" value="Thioredoxin-like_sf"/>
</dbReference>
<keyword evidence="10" id="KW-0413">Isomerase</keyword>
<evidence type="ECO:0000256" key="5">
    <source>
        <dbReference type="ARBA" id="ARBA00023157"/>
    </source>
</evidence>
<evidence type="ECO:0000313" key="11">
    <source>
        <dbReference type="Proteomes" id="UP000186878"/>
    </source>
</evidence>
<protein>
    <recommendedName>
        <fullName evidence="7">Thiol:disulfide interchange protein</fullName>
    </recommendedName>
</protein>
<dbReference type="InterPro" id="IPR012336">
    <property type="entry name" value="Thioredoxin-like_fold"/>
</dbReference>
<dbReference type="InterPro" id="IPR017937">
    <property type="entry name" value="Thioredoxin_CS"/>
</dbReference>
<dbReference type="GO" id="GO:0016853">
    <property type="term" value="F:isomerase activity"/>
    <property type="evidence" value="ECO:0007669"/>
    <property type="project" value="UniProtKB-KW"/>
</dbReference>
<evidence type="ECO:0000256" key="2">
    <source>
        <dbReference type="ARBA" id="ARBA00009813"/>
    </source>
</evidence>
<gene>
    <name evidence="10" type="ORF">BTW07_00810</name>
</gene>
<dbReference type="STRING" id="404433.BTW07_00810"/>
<dbReference type="Gene3D" id="3.10.450.70">
    <property type="entry name" value="Disulphide bond isomerase, DsbC/G, N-terminal"/>
    <property type="match status" value="1"/>
</dbReference>
<evidence type="ECO:0000256" key="3">
    <source>
        <dbReference type="ARBA" id="ARBA00022729"/>
    </source>
</evidence>
<dbReference type="PROSITE" id="PS00194">
    <property type="entry name" value="THIOREDOXIN_1"/>
    <property type="match status" value="1"/>
</dbReference>
<sequence>MRSRLLLSTIALLGTVLAPAVFAAPPADLADKLNAHSGQPLPIEAIDDSPVPGLYEVRLRGGNTLYSDADGQYLIVGDLYQNADDGMVNLTEQAANQRRKALVDAIPEAQRVVYRPAGEVKARLTVFTDPTCPYCHKLHEEMPQLNELGIEVDYLAFPRMGPNSDAARQLAQVWCADNRSEAMSAAFRGDSVEASGSCKAPIDSQYRLGVESGIQGTPAIIFPDGKMVPGYLPAKRLATMLGIDADGDS</sequence>
<feature type="signal peptide" evidence="7">
    <location>
        <begin position="1"/>
        <end position="23"/>
    </location>
</feature>
<dbReference type="RefSeq" id="WP_075568243.1">
    <property type="nucleotide sequence ID" value="NZ_MSDO01000001.1"/>
</dbReference>
<feature type="domain" description="Thioredoxin-like fold" evidence="9">
    <location>
        <begin position="118"/>
        <end position="241"/>
    </location>
</feature>
<comment type="similarity">
    <text evidence="2 7">Belongs to the thioredoxin family. DsbC subfamily.</text>
</comment>
<feature type="domain" description="Disulphide bond isomerase DsbC/G N-terminal" evidence="8">
    <location>
        <begin position="23"/>
        <end position="92"/>
    </location>
</feature>
<dbReference type="PANTHER" id="PTHR35272">
    <property type="entry name" value="THIOL:DISULFIDE INTERCHANGE PROTEIN DSBC-RELATED"/>
    <property type="match status" value="1"/>
</dbReference>
<dbReference type="CDD" id="cd03020">
    <property type="entry name" value="DsbA_DsbC_DsbG"/>
    <property type="match status" value="1"/>
</dbReference>
<dbReference type="SUPFAM" id="SSF54423">
    <property type="entry name" value="DsbC/DsbG N-terminal domain-like"/>
    <property type="match status" value="1"/>
</dbReference>
<dbReference type="InterPro" id="IPR051470">
    <property type="entry name" value="Thiol:disulfide_interchange"/>
</dbReference>
<dbReference type="Pfam" id="PF13098">
    <property type="entry name" value="Thioredoxin_2"/>
    <property type="match status" value="1"/>
</dbReference>
<dbReference type="InterPro" id="IPR009094">
    <property type="entry name" value="DiS-bond_isomerase_DsbC/G_N_sf"/>
</dbReference>
<dbReference type="GO" id="GO:0042597">
    <property type="term" value="C:periplasmic space"/>
    <property type="evidence" value="ECO:0007669"/>
    <property type="project" value="UniProtKB-SubCell"/>
</dbReference>
<feature type="chain" id="PRO_5011817510" description="Thiol:disulfide interchange protein" evidence="7">
    <location>
        <begin position="24"/>
        <end position="249"/>
    </location>
</feature>
<comment type="function">
    <text evidence="7">Required for disulfide bond formation in some periplasmic proteins. Acts by transferring its disulfide bond to other proteins and is reduced in the process.</text>
</comment>
<dbReference type="Proteomes" id="UP000186878">
    <property type="component" value="Unassembled WGS sequence"/>
</dbReference>
<dbReference type="OrthoDB" id="12976at2"/>
<dbReference type="Pfam" id="PF10411">
    <property type="entry name" value="DsbC_N"/>
    <property type="match status" value="1"/>
</dbReference>
<dbReference type="Gene3D" id="3.40.30.10">
    <property type="entry name" value="Glutaredoxin"/>
    <property type="match status" value="1"/>
</dbReference>
<name>A0A1Q8SXD2_9GAMM</name>
<evidence type="ECO:0000259" key="8">
    <source>
        <dbReference type="Pfam" id="PF10411"/>
    </source>
</evidence>
<evidence type="ECO:0000256" key="6">
    <source>
        <dbReference type="ARBA" id="ARBA00023284"/>
    </source>
</evidence>
<keyword evidence="6 7" id="KW-0676">Redox-active center</keyword>
<evidence type="ECO:0000256" key="1">
    <source>
        <dbReference type="ARBA" id="ARBA00004418"/>
    </source>
</evidence>
<keyword evidence="4 7" id="KW-0574">Periplasm</keyword>
<organism evidence="10 11">
    <name type="scientific">Salinicola socius</name>
    <dbReference type="NCBI Taxonomy" id="404433"/>
    <lineage>
        <taxon>Bacteria</taxon>
        <taxon>Pseudomonadati</taxon>
        <taxon>Pseudomonadota</taxon>
        <taxon>Gammaproteobacteria</taxon>
        <taxon>Oceanospirillales</taxon>
        <taxon>Halomonadaceae</taxon>
        <taxon>Salinicola</taxon>
    </lineage>
</organism>